<dbReference type="SUPFAM" id="SSF53850">
    <property type="entry name" value="Periplasmic binding protein-like II"/>
    <property type="match status" value="1"/>
</dbReference>
<dbReference type="InterPro" id="IPR005064">
    <property type="entry name" value="BUG"/>
</dbReference>
<dbReference type="CDD" id="cd13578">
    <property type="entry name" value="PBP2_Bug27"/>
    <property type="match status" value="1"/>
</dbReference>
<dbReference type="EMBL" id="JAVDWE010000013">
    <property type="protein sequence ID" value="MDR7096341.1"/>
    <property type="molecule type" value="Genomic_DNA"/>
</dbReference>
<dbReference type="PROSITE" id="PS51318">
    <property type="entry name" value="TAT"/>
    <property type="match status" value="1"/>
</dbReference>
<evidence type="ECO:0000313" key="3">
    <source>
        <dbReference type="Proteomes" id="UP001265550"/>
    </source>
</evidence>
<protein>
    <submittedName>
        <fullName evidence="2">Tripartite-type tricarboxylate transporter receptor subunit TctC</fullName>
    </submittedName>
</protein>
<dbReference type="PIRSF" id="PIRSF017082">
    <property type="entry name" value="YflP"/>
    <property type="match status" value="1"/>
</dbReference>
<dbReference type="PANTHER" id="PTHR42928:SF5">
    <property type="entry name" value="BLR1237 PROTEIN"/>
    <property type="match status" value="1"/>
</dbReference>
<name>A0ABU1VFT8_9BURK</name>
<dbReference type="InterPro" id="IPR042100">
    <property type="entry name" value="Bug_dom1"/>
</dbReference>
<accession>A0ABU1VFT8</accession>
<dbReference type="Proteomes" id="UP001265550">
    <property type="component" value="Unassembled WGS sequence"/>
</dbReference>
<sequence length="339" mass="34994">MMEKSTAPGTPCGLTRRTALAAMTLAGMSATGLARAQAASDYPNKPIRVVVTFPPGGSADAVFRLLVPRLSEKLGQPVVVDNRPGAGGNVGMSLVAKSPSDGYTLGLGAAGALSANASLYDQMPFDVQRDLKPVAMLAGIPFVLVGHPSVEPRTLKALIDRARAAPDKLSIAHGGNGTAMHLSTALFMQMAGIKLVEIAYRGSGPAALDTLGGQVPLAIVDLPASLQQIQAGKLIPYAVTGTQRLPTLPDVPTMAEAGLPGYDSTGWFGIVAPAGTPDAIVARLNAEINAGLRDEQTRATMHTMGVAPAPGTPAQFASYIASETTKWANVIRTARIKLD</sequence>
<evidence type="ECO:0000313" key="2">
    <source>
        <dbReference type="EMBL" id="MDR7096341.1"/>
    </source>
</evidence>
<proteinExistence type="inferred from homology"/>
<comment type="caution">
    <text evidence="2">The sequence shown here is derived from an EMBL/GenBank/DDBJ whole genome shotgun (WGS) entry which is preliminary data.</text>
</comment>
<evidence type="ECO:0000256" key="1">
    <source>
        <dbReference type="ARBA" id="ARBA00006987"/>
    </source>
</evidence>
<organism evidence="2 3">
    <name type="scientific">Hydrogenophaga laconesensis</name>
    <dbReference type="NCBI Taxonomy" id="1805971"/>
    <lineage>
        <taxon>Bacteria</taxon>
        <taxon>Pseudomonadati</taxon>
        <taxon>Pseudomonadota</taxon>
        <taxon>Betaproteobacteria</taxon>
        <taxon>Burkholderiales</taxon>
        <taxon>Comamonadaceae</taxon>
        <taxon>Hydrogenophaga</taxon>
    </lineage>
</organism>
<dbReference type="Gene3D" id="3.40.190.10">
    <property type="entry name" value="Periplasmic binding protein-like II"/>
    <property type="match status" value="1"/>
</dbReference>
<dbReference type="Gene3D" id="3.40.190.150">
    <property type="entry name" value="Bordetella uptake gene, domain 1"/>
    <property type="match status" value="1"/>
</dbReference>
<keyword evidence="2" id="KW-0675">Receptor</keyword>
<keyword evidence="3" id="KW-1185">Reference proteome</keyword>
<dbReference type="PANTHER" id="PTHR42928">
    <property type="entry name" value="TRICARBOXYLATE-BINDING PROTEIN"/>
    <property type="match status" value="1"/>
</dbReference>
<reference evidence="2 3" key="1">
    <citation type="submission" date="2023-07" db="EMBL/GenBank/DDBJ databases">
        <title>Sorghum-associated microbial communities from plants grown in Nebraska, USA.</title>
        <authorList>
            <person name="Schachtman D."/>
        </authorList>
    </citation>
    <scope>NUCLEOTIDE SEQUENCE [LARGE SCALE GENOMIC DNA]</scope>
    <source>
        <strain evidence="2 3">BE240</strain>
    </source>
</reference>
<dbReference type="InterPro" id="IPR006311">
    <property type="entry name" value="TAT_signal"/>
</dbReference>
<dbReference type="Pfam" id="PF03401">
    <property type="entry name" value="TctC"/>
    <property type="match status" value="1"/>
</dbReference>
<comment type="similarity">
    <text evidence="1">Belongs to the UPF0065 (bug) family.</text>
</comment>
<dbReference type="RefSeq" id="WP_310309171.1">
    <property type="nucleotide sequence ID" value="NZ_JAVDWE010000013.1"/>
</dbReference>
<gene>
    <name evidence="2" type="ORF">J2X09_004098</name>
</gene>